<proteinExistence type="predicted"/>
<accession>A0ABY7YJI7</accession>
<protein>
    <submittedName>
        <fullName evidence="1">Uncharacterized protein</fullName>
    </submittedName>
</protein>
<name>A0ABY7YJI7_9HYPH</name>
<reference evidence="1 2" key="1">
    <citation type="submission" date="2023-02" db="EMBL/GenBank/DDBJ databases">
        <title>Devosia algicola sp. nov., isolated from the phycosphere of marine algae.</title>
        <authorList>
            <person name="Kim J.M."/>
            <person name="Lee J.K."/>
            <person name="Choi B.J."/>
            <person name="Bayburt H."/>
            <person name="Jeon C.O."/>
        </authorList>
    </citation>
    <scope>NUCLEOTIDE SEQUENCE [LARGE SCALE GENOMIC DNA]</scope>
    <source>
        <strain evidence="1 2">G20-9</strain>
    </source>
</reference>
<organism evidence="1 2">
    <name type="scientific">Devosia algicola</name>
    <dbReference type="NCBI Taxonomy" id="3026418"/>
    <lineage>
        <taxon>Bacteria</taxon>
        <taxon>Pseudomonadati</taxon>
        <taxon>Pseudomonadota</taxon>
        <taxon>Alphaproteobacteria</taxon>
        <taxon>Hyphomicrobiales</taxon>
        <taxon>Devosiaceae</taxon>
        <taxon>Devosia</taxon>
    </lineage>
</organism>
<gene>
    <name evidence="1" type="ORF">PSQ19_10965</name>
</gene>
<evidence type="ECO:0000313" key="1">
    <source>
        <dbReference type="EMBL" id="WDR01347.1"/>
    </source>
</evidence>
<evidence type="ECO:0000313" key="2">
    <source>
        <dbReference type="Proteomes" id="UP001220530"/>
    </source>
</evidence>
<dbReference type="EMBL" id="CP118246">
    <property type="protein sequence ID" value="WDR01347.1"/>
    <property type="molecule type" value="Genomic_DNA"/>
</dbReference>
<dbReference type="RefSeq" id="WP_282217758.1">
    <property type="nucleotide sequence ID" value="NZ_CP118246.1"/>
</dbReference>
<sequence>MIVIGILDNGRPVGSTRIERCRALLHKPPPGGANIVVITGLGQGQIVKYPFLMDRQIRPTRTIAKSRLNHNTSVGIAVLDDVEIVGVS</sequence>
<dbReference type="Proteomes" id="UP001220530">
    <property type="component" value="Chromosome"/>
</dbReference>
<keyword evidence="2" id="KW-1185">Reference proteome</keyword>